<dbReference type="InterPro" id="IPR024464">
    <property type="entry name" value="DUF2391"/>
</dbReference>
<dbReference type="NCBIfam" id="TIGR02587">
    <property type="entry name" value="TIGR02587 family membrane protein"/>
    <property type="match status" value="1"/>
</dbReference>
<keyword evidence="1" id="KW-0472">Membrane</keyword>
<keyword evidence="1" id="KW-1133">Transmembrane helix</keyword>
<reference evidence="2 3" key="1">
    <citation type="journal article" date="2020" name="ISME J.">
        <title>Comparative genomics reveals insights into cyanobacterial evolution and habitat adaptation.</title>
        <authorList>
            <person name="Chen M.Y."/>
            <person name="Teng W.K."/>
            <person name="Zhao L."/>
            <person name="Hu C.X."/>
            <person name="Zhou Y.K."/>
            <person name="Han B.P."/>
            <person name="Song L.R."/>
            <person name="Shu W.S."/>
        </authorList>
    </citation>
    <scope>NUCLEOTIDE SEQUENCE [LARGE SCALE GENOMIC DNA]</scope>
    <source>
        <strain evidence="2 3">FACHB-362</strain>
    </source>
</reference>
<feature type="transmembrane region" description="Helical" evidence="1">
    <location>
        <begin position="293"/>
        <end position="314"/>
    </location>
</feature>
<evidence type="ECO:0000313" key="3">
    <source>
        <dbReference type="Proteomes" id="UP000660381"/>
    </source>
</evidence>
<proteinExistence type="predicted"/>
<dbReference type="InterPro" id="IPR013416">
    <property type="entry name" value="CHP02587_IM"/>
</dbReference>
<feature type="transmembrane region" description="Helical" evidence="1">
    <location>
        <begin position="222"/>
        <end position="243"/>
    </location>
</feature>
<keyword evidence="1" id="KW-0812">Transmembrane</keyword>
<evidence type="ECO:0000256" key="1">
    <source>
        <dbReference type="SAM" id="Phobius"/>
    </source>
</evidence>
<feature type="transmembrane region" description="Helical" evidence="1">
    <location>
        <begin position="264"/>
        <end position="281"/>
    </location>
</feature>
<evidence type="ECO:0000313" key="2">
    <source>
        <dbReference type="EMBL" id="MBD2690461.1"/>
    </source>
</evidence>
<organism evidence="2 3">
    <name type="scientific">Anabaena catenula FACHB-362</name>
    <dbReference type="NCBI Taxonomy" id="2692877"/>
    <lineage>
        <taxon>Bacteria</taxon>
        <taxon>Bacillati</taxon>
        <taxon>Cyanobacteriota</taxon>
        <taxon>Cyanophyceae</taxon>
        <taxon>Nostocales</taxon>
        <taxon>Nostocaceae</taxon>
        <taxon>Anabaena</taxon>
    </lineage>
</organism>
<accession>A0ABR8J0A4</accession>
<keyword evidence="3" id="KW-1185">Reference proteome</keyword>
<dbReference type="Pfam" id="PF09622">
    <property type="entry name" value="DUF2391"/>
    <property type="match status" value="1"/>
</dbReference>
<dbReference type="EMBL" id="JACJTQ010000001">
    <property type="protein sequence ID" value="MBD2690461.1"/>
    <property type="molecule type" value="Genomic_DNA"/>
</dbReference>
<protein>
    <submittedName>
        <fullName evidence="2">TIGR02587 family membrane protein</fullName>
    </submittedName>
</protein>
<feature type="transmembrane region" description="Helical" evidence="1">
    <location>
        <begin position="38"/>
        <end position="62"/>
    </location>
</feature>
<feature type="transmembrane region" description="Helical" evidence="1">
    <location>
        <begin position="188"/>
        <end position="206"/>
    </location>
</feature>
<feature type="transmembrane region" description="Helical" evidence="1">
    <location>
        <begin position="68"/>
        <end position="86"/>
    </location>
</feature>
<comment type="caution">
    <text evidence="2">The sequence shown here is derived from an EMBL/GenBank/DDBJ whole genome shotgun (WGS) entry which is preliminary data.</text>
</comment>
<gene>
    <name evidence="2" type="ORF">H6G68_01630</name>
</gene>
<name>A0ABR8J0A4_9NOST</name>
<sequence>MRHFTTHENITNQIKRYILVVAKKHNQKNTWRQEINDIVRGTCGGFLFGIPLIYTMEVWWIGSLAKPRLIVIAIVLMFIVVLLLNYTEGFRKRRNNWRVDEAAIDTVEAMAIGFVCSAFMLWLLQEITPATSLKESLGKVVFEGVPFTLGVALANQFLQEGNQNNSISITPQGNGISKHKQNGLHATLADLGATLIGAIVIGFNIAPTDEIPMLAAAISPPWLLVLMAASLVISYAIVFQAGFSDQQKRRQQKGIFQRPLSETTISYLISLLASGLMLFFFQKVTLADPWMMWLEHTLVLGLPATIGGAAGRLAI</sequence>
<dbReference type="Proteomes" id="UP000660381">
    <property type="component" value="Unassembled WGS sequence"/>
</dbReference>